<dbReference type="Pfam" id="PF04191">
    <property type="entry name" value="PEMT"/>
    <property type="match status" value="1"/>
</dbReference>
<accession>A0A6N1VEN0</accession>
<dbReference type="Proteomes" id="UP000509367">
    <property type="component" value="Chromosome"/>
</dbReference>
<evidence type="ECO:0000313" key="6">
    <source>
        <dbReference type="EMBL" id="QKV18085.1"/>
    </source>
</evidence>
<dbReference type="EMBL" id="CP054836">
    <property type="protein sequence ID" value="QKV18085.1"/>
    <property type="molecule type" value="Genomic_DNA"/>
</dbReference>
<proteinExistence type="predicted"/>
<keyword evidence="2 5" id="KW-0812">Transmembrane</keyword>
<keyword evidence="6" id="KW-0489">Methyltransferase</keyword>
<evidence type="ECO:0000256" key="4">
    <source>
        <dbReference type="ARBA" id="ARBA00023136"/>
    </source>
</evidence>
<feature type="transmembrane region" description="Helical" evidence="5">
    <location>
        <begin position="48"/>
        <end position="67"/>
    </location>
</feature>
<organism evidence="6 7">
    <name type="scientific">Oricola thermophila</name>
    <dbReference type="NCBI Taxonomy" id="2742145"/>
    <lineage>
        <taxon>Bacteria</taxon>
        <taxon>Pseudomonadati</taxon>
        <taxon>Pseudomonadota</taxon>
        <taxon>Alphaproteobacteria</taxon>
        <taxon>Hyphomicrobiales</taxon>
        <taxon>Ahrensiaceae</taxon>
        <taxon>Oricola</taxon>
    </lineage>
</organism>
<dbReference type="GO" id="GO:0032259">
    <property type="term" value="P:methylation"/>
    <property type="evidence" value="ECO:0007669"/>
    <property type="project" value="UniProtKB-KW"/>
</dbReference>
<dbReference type="AlphaFoldDB" id="A0A6N1VEN0"/>
<evidence type="ECO:0000256" key="5">
    <source>
        <dbReference type="SAM" id="Phobius"/>
    </source>
</evidence>
<comment type="subcellular location">
    <subcellularLocation>
        <location evidence="1">Endomembrane system</location>
        <topology evidence="1">Multi-pass membrane protein</topology>
    </subcellularLocation>
</comment>
<keyword evidence="4 5" id="KW-0472">Membrane</keyword>
<feature type="transmembrane region" description="Helical" evidence="5">
    <location>
        <begin position="106"/>
        <end position="129"/>
    </location>
</feature>
<evidence type="ECO:0000256" key="2">
    <source>
        <dbReference type="ARBA" id="ARBA00022692"/>
    </source>
</evidence>
<sequence>MATEHDGFSDRPNRLPWPPIIYAAALLAGWPLGHFLETPWIGGMTGEVLFAAGILTIVGALAIDIAAMNTMRRKRTTILPNRKADHLVTNGVFAVSRNPIYLANTMLVIGAGLISGIVWYFPLALIAAYMTQKLAIEREEKHLESRFGKLYRDYRKRVNRWI</sequence>
<gene>
    <name evidence="6" type="ORF">HTY61_06240</name>
</gene>
<keyword evidence="7" id="KW-1185">Reference proteome</keyword>
<dbReference type="InterPro" id="IPR007318">
    <property type="entry name" value="Phopholipid_MeTrfase"/>
</dbReference>
<dbReference type="PANTHER" id="PTHR12714:SF24">
    <property type="entry name" value="SLR1182 PROTEIN"/>
    <property type="match status" value="1"/>
</dbReference>
<evidence type="ECO:0000256" key="3">
    <source>
        <dbReference type="ARBA" id="ARBA00022989"/>
    </source>
</evidence>
<keyword evidence="3 5" id="KW-1133">Transmembrane helix</keyword>
<dbReference type="GO" id="GO:0008168">
    <property type="term" value="F:methyltransferase activity"/>
    <property type="evidence" value="ECO:0007669"/>
    <property type="project" value="UniProtKB-KW"/>
</dbReference>
<protein>
    <submittedName>
        <fullName evidence="6">Isoprenylcysteine carboxylmethyltransferase family protein</fullName>
    </submittedName>
</protein>
<dbReference type="PANTHER" id="PTHR12714">
    <property type="entry name" value="PROTEIN-S ISOPRENYLCYSTEINE O-METHYLTRANSFERASE"/>
    <property type="match status" value="1"/>
</dbReference>
<reference evidence="6 7" key="1">
    <citation type="submission" date="2020-06" db="EMBL/GenBank/DDBJ databases">
        <title>Oricola thermophila sp. nov. isolated from a tidal sediments.</title>
        <authorList>
            <person name="Kwon K.K."/>
            <person name="Yang S.-H."/>
            <person name="Park M.-J."/>
        </authorList>
    </citation>
    <scope>NUCLEOTIDE SEQUENCE [LARGE SCALE GENOMIC DNA]</scope>
    <source>
        <strain evidence="6 7">MEBiC13590</strain>
    </source>
</reference>
<keyword evidence="6" id="KW-0808">Transferase</keyword>
<evidence type="ECO:0000256" key="1">
    <source>
        <dbReference type="ARBA" id="ARBA00004127"/>
    </source>
</evidence>
<dbReference type="GO" id="GO:0012505">
    <property type="term" value="C:endomembrane system"/>
    <property type="evidence" value="ECO:0007669"/>
    <property type="project" value="UniProtKB-SubCell"/>
</dbReference>
<feature type="transmembrane region" description="Helical" evidence="5">
    <location>
        <begin position="20"/>
        <end position="36"/>
    </location>
</feature>
<dbReference type="KEGG" id="orm:HTY61_06240"/>
<name>A0A6N1VEN0_9HYPH</name>
<evidence type="ECO:0000313" key="7">
    <source>
        <dbReference type="Proteomes" id="UP000509367"/>
    </source>
</evidence>
<dbReference type="Gene3D" id="1.20.120.1630">
    <property type="match status" value="1"/>
</dbReference>